<sequence>MVCVLSSAISLHSPFLCKSKLSAPLSLRSSLPNAKLTFNPAAKQSSICSNPIRFGFGSDVSSTLAINKKRRRGLSAVCYAMPLSARNLQWISTISSVILMLARGTGIQKSFIVPLFALQAPASVISWIKGEYGIWSAFLALLVRLFFFIPGELEIPFISLLLVIVAPYQVQNLRGTQEGTIISLLIAAYLAFQHFSLAGSFRRAFDQNSIVATVAIICVTAVSFLLVI</sequence>
<protein>
    <submittedName>
        <fullName evidence="7">COR1</fullName>
    </submittedName>
</protein>
<reference evidence="7" key="1">
    <citation type="submission" date="2017-09" db="EMBL/GenBank/DDBJ databases">
        <title>Direct Submission.</title>
        <authorList>
            <person name="Liu J.T."/>
            <person name="Zhu H.S."/>
            <person name="Wen Q.F."/>
        </authorList>
    </citation>
    <scope>NUCLEOTIDE SEQUENCE</scope>
</reference>
<evidence type="ECO:0000256" key="2">
    <source>
        <dbReference type="ARBA" id="ARBA00005852"/>
    </source>
</evidence>
<comment type="similarity">
    <text evidence="2">Belongs to the Cold-regulated 413 protein family.</text>
</comment>
<feature type="transmembrane region" description="Helical" evidence="6">
    <location>
        <begin position="179"/>
        <end position="197"/>
    </location>
</feature>
<name>A0A345BTH0_CUCPE</name>
<evidence type="ECO:0000256" key="1">
    <source>
        <dbReference type="ARBA" id="ARBA00004141"/>
    </source>
</evidence>
<feature type="transmembrane region" description="Helical" evidence="6">
    <location>
        <begin position="134"/>
        <end position="167"/>
    </location>
</feature>
<comment type="subcellular location">
    <subcellularLocation>
        <location evidence="1">Membrane</location>
        <topology evidence="1">Multi-pass membrane protein</topology>
    </subcellularLocation>
</comment>
<evidence type="ECO:0000256" key="4">
    <source>
        <dbReference type="ARBA" id="ARBA00022989"/>
    </source>
</evidence>
<keyword evidence="5 6" id="KW-0472">Membrane</keyword>
<evidence type="ECO:0000256" key="6">
    <source>
        <dbReference type="SAM" id="Phobius"/>
    </source>
</evidence>
<dbReference type="AlphaFoldDB" id="A0A345BTH0"/>
<dbReference type="PANTHER" id="PTHR33596:SF17">
    <property type="entry name" value="COLD-REGULATED 413 INNER MEMBRANE PROTEIN 1, CHLOROPLASTIC-RELATED"/>
    <property type="match status" value="1"/>
</dbReference>
<accession>A0A345BTH0</accession>
<dbReference type="EMBL" id="MF988299">
    <property type="protein sequence ID" value="AXF54227.1"/>
    <property type="molecule type" value="mRNA"/>
</dbReference>
<organism evidence="7">
    <name type="scientific">Cucurbita pepo</name>
    <name type="common">Vegetable marrow</name>
    <name type="synonym">Summer squash</name>
    <dbReference type="NCBI Taxonomy" id="3663"/>
    <lineage>
        <taxon>Eukaryota</taxon>
        <taxon>Viridiplantae</taxon>
        <taxon>Streptophyta</taxon>
        <taxon>Embryophyta</taxon>
        <taxon>Tracheophyta</taxon>
        <taxon>Spermatophyta</taxon>
        <taxon>Magnoliopsida</taxon>
        <taxon>eudicotyledons</taxon>
        <taxon>Gunneridae</taxon>
        <taxon>Pentapetalae</taxon>
        <taxon>rosids</taxon>
        <taxon>fabids</taxon>
        <taxon>Cucurbitales</taxon>
        <taxon>Cucurbitaceae</taxon>
        <taxon>Cucurbiteae</taxon>
        <taxon>Cucurbita</taxon>
    </lineage>
</organism>
<keyword evidence="3 6" id="KW-0812">Transmembrane</keyword>
<dbReference type="InterPro" id="IPR008892">
    <property type="entry name" value="COR413"/>
</dbReference>
<dbReference type="Pfam" id="PF05562">
    <property type="entry name" value="WCOR413"/>
    <property type="match status" value="1"/>
</dbReference>
<dbReference type="PANTHER" id="PTHR33596">
    <property type="entry name" value="COLD-REGULATED 413 PLASMA MEMBRANE PROTEIN 2"/>
    <property type="match status" value="1"/>
</dbReference>
<evidence type="ECO:0000256" key="5">
    <source>
        <dbReference type="ARBA" id="ARBA00023136"/>
    </source>
</evidence>
<evidence type="ECO:0000256" key="3">
    <source>
        <dbReference type="ARBA" id="ARBA00022692"/>
    </source>
</evidence>
<evidence type="ECO:0000313" key="7">
    <source>
        <dbReference type="EMBL" id="AXF54227.1"/>
    </source>
</evidence>
<keyword evidence="4 6" id="KW-1133">Transmembrane helix</keyword>
<feature type="transmembrane region" description="Helical" evidence="6">
    <location>
        <begin position="209"/>
        <end position="227"/>
    </location>
</feature>
<proteinExistence type="evidence at transcript level"/>
<dbReference type="GO" id="GO:0016020">
    <property type="term" value="C:membrane"/>
    <property type="evidence" value="ECO:0007669"/>
    <property type="project" value="UniProtKB-SubCell"/>
</dbReference>